<dbReference type="Proteomes" id="UP000610746">
    <property type="component" value="Unassembled WGS sequence"/>
</dbReference>
<gene>
    <name evidence="1" type="ORF">HNQ03_001269</name>
</gene>
<organism evidence="1 2">
    <name type="scientific">Frigoriflavimonas asaccharolytica</name>
    <dbReference type="NCBI Taxonomy" id="2735899"/>
    <lineage>
        <taxon>Bacteria</taxon>
        <taxon>Pseudomonadati</taxon>
        <taxon>Bacteroidota</taxon>
        <taxon>Flavobacteriia</taxon>
        <taxon>Flavobacteriales</taxon>
        <taxon>Weeksellaceae</taxon>
        <taxon>Frigoriflavimonas</taxon>
    </lineage>
</organism>
<accession>A0A8J8G6L2</accession>
<sequence>MKKILLFLIFSVVLQNCTPLPSNESAQATALKPEKNADGEWELIVIDPQYDSFLASQARPKSMYTEQFLKSKNTFLVQEWNSFYYSQTHRNIIESAIDYTPNENYGFEFEYRLYQIFAMVNAKYGVKFNHLGQMERRY</sequence>
<dbReference type="EMBL" id="JABSNO010000007">
    <property type="protein sequence ID" value="NRS92201.1"/>
    <property type="molecule type" value="Genomic_DNA"/>
</dbReference>
<reference evidence="1" key="1">
    <citation type="submission" date="2020-05" db="EMBL/GenBank/DDBJ databases">
        <title>Genomic Encyclopedia of Type Strains, Phase IV (KMG-V): Genome sequencing to study the core and pangenomes of soil and plant-associated prokaryotes.</title>
        <authorList>
            <person name="Whitman W."/>
        </authorList>
    </citation>
    <scope>NUCLEOTIDE SEQUENCE</scope>
    <source>
        <strain evidence="1">16F</strain>
    </source>
</reference>
<dbReference type="AlphaFoldDB" id="A0A8J8G6L2"/>
<protein>
    <submittedName>
        <fullName evidence="1">Uncharacterized protein</fullName>
    </submittedName>
</protein>
<evidence type="ECO:0000313" key="1">
    <source>
        <dbReference type="EMBL" id="NRS92201.1"/>
    </source>
</evidence>
<keyword evidence="2" id="KW-1185">Reference proteome</keyword>
<name>A0A8J8G6L2_9FLAO</name>
<comment type="caution">
    <text evidence="1">The sequence shown here is derived from an EMBL/GenBank/DDBJ whole genome shotgun (WGS) entry which is preliminary data.</text>
</comment>
<dbReference type="Pfam" id="PF19643">
    <property type="entry name" value="DUF6146"/>
    <property type="match status" value="1"/>
</dbReference>
<dbReference type="RefSeq" id="WP_173778815.1">
    <property type="nucleotide sequence ID" value="NZ_JABSNO010000007.1"/>
</dbReference>
<evidence type="ECO:0000313" key="2">
    <source>
        <dbReference type="Proteomes" id="UP000610746"/>
    </source>
</evidence>
<proteinExistence type="predicted"/>
<dbReference type="InterPro" id="IPR046144">
    <property type="entry name" value="DUF6146"/>
</dbReference>